<dbReference type="EMBL" id="JBHSCW010000006">
    <property type="protein sequence ID" value="MFC4352159.1"/>
    <property type="molecule type" value="Genomic_DNA"/>
</dbReference>
<evidence type="ECO:0000313" key="2">
    <source>
        <dbReference type="EMBL" id="MFC4352159.1"/>
    </source>
</evidence>
<feature type="transmembrane region" description="Helical" evidence="1">
    <location>
        <begin position="50"/>
        <end position="69"/>
    </location>
</feature>
<evidence type="ECO:0000313" key="3">
    <source>
        <dbReference type="Proteomes" id="UP001595799"/>
    </source>
</evidence>
<evidence type="ECO:0000256" key="1">
    <source>
        <dbReference type="SAM" id="Phobius"/>
    </source>
</evidence>
<dbReference type="RefSeq" id="WP_382422508.1">
    <property type="nucleotide sequence ID" value="NZ_JBHSCW010000006.1"/>
</dbReference>
<dbReference type="Proteomes" id="UP001595799">
    <property type="component" value="Unassembled WGS sequence"/>
</dbReference>
<name>A0ABV8UNN0_9PROT</name>
<accession>A0ABV8UNN0</accession>
<comment type="caution">
    <text evidence="2">The sequence shown here is derived from an EMBL/GenBank/DDBJ whole genome shotgun (WGS) entry which is preliminary data.</text>
</comment>
<gene>
    <name evidence="2" type="ORF">ACFOW6_11480</name>
</gene>
<keyword evidence="1" id="KW-1133">Transmembrane helix</keyword>
<keyword evidence="3" id="KW-1185">Reference proteome</keyword>
<keyword evidence="1" id="KW-0812">Transmembrane</keyword>
<organism evidence="2 3">
    <name type="scientific">Fodinicurvata halophila</name>
    <dbReference type="NCBI Taxonomy" id="1419723"/>
    <lineage>
        <taxon>Bacteria</taxon>
        <taxon>Pseudomonadati</taxon>
        <taxon>Pseudomonadota</taxon>
        <taxon>Alphaproteobacteria</taxon>
        <taxon>Rhodospirillales</taxon>
        <taxon>Rhodovibrionaceae</taxon>
        <taxon>Fodinicurvata</taxon>
    </lineage>
</organism>
<proteinExistence type="predicted"/>
<dbReference type="Pfam" id="PF11666">
    <property type="entry name" value="DUF2933"/>
    <property type="match status" value="1"/>
</dbReference>
<sequence>MKHNQQPNEDESNGGTSSKRSFLNTPAGFALCVLLAIGAVWLWIDHRVHILAALPLLLPLLLCVGMHFFMHRGHGGDGHGGGGHDR</sequence>
<reference evidence="3" key="1">
    <citation type="journal article" date="2019" name="Int. J. Syst. Evol. Microbiol.">
        <title>The Global Catalogue of Microorganisms (GCM) 10K type strain sequencing project: providing services to taxonomists for standard genome sequencing and annotation.</title>
        <authorList>
            <consortium name="The Broad Institute Genomics Platform"/>
            <consortium name="The Broad Institute Genome Sequencing Center for Infectious Disease"/>
            <person name="Wu L."/>
            <person name="Ma J."/>
        </authorList>
    </citation>
    <scope>NUCLEOTIDE SEQUENCE [LARGE SCALE GENOMIC DNA]</scope>
    <source>
        <strain evidence="3">CECT 8472</strain>
    </source>
</reference>
<dbReference type="InterPro" id="IPR021682">
    <property type="entry name" value="DUF2933"/>
</dbReference>
<protein>
    <submittedName>
        <fullName evidence="2">DUF2933 domain-containing protein</fullName>
    </submittedName>
</protein>
<feature type="transmembrane region" description="Helical" evidence="1">
    <location>
        <begin position="21"/>
        <end position="44"/>
    </location>
</feature>
<keyword evidence="1" id="KW-0472">Membrane</keyword>